<dbReference type="AlphaFoldDB" id="A0AAV0U484"/>
<dbReference type="Proteomes" id="UP001157938">
    <property type="component" value="Unassembled WGS sequence"/>
</dbReference>
<dbReference type="EMBL" id="CAKLBC010001858">
    <property type="protein sequence ID" value="CAH0493968.1"/>
    <property type="molecule type" value="Genomic_DNA"/>
</dbReference>
<evidence type="ECO:0008006" key="12">
    <source>
        <dbReference type="Google" id="ProtNLM"/>
    </source>
</evidence>
<evidence type="ECO:0000256" key="3">
    <source>
        <dbReference type="ARBA" id="ARBA00022853"/>
    </source>
</evidence>
<dbReference type="Pfam" id="PF09340">
    <property type="entry name" value="NuA4"/>
    <property type="match status" value="1"/>
</dbReference>
<dbReference type="Proteomes" id="UP001159659">
    <property type="component" value="Unassembled WGS sequence"/>
</dbReference>
<keyword evidence="3" id="KW-0156">Chromatin regulator</keyword>
<evidence type="ECO:0000256" key="5">
    <source>
        <dbReference type="ARBA" id="ARBA00023054"/>
    </source>
</evidence>
<protein>
    <recommendedName>
        <fullName evidence="12">Chromatin modification-related protein MEAF6</fullName>
    </recommendedName>
</protein>
<evidence type="ECO:0000256" key="4">
    <source>
        <dbReference type="ARBA" id="ARBA00023015"/>
    </source>
</evidence>
<evidence type="ECO:0000256" key="1">
    <source>
        <dbReference type="ARBA" id="ARBA00004123"/>
    </source>
</evidence>
<keyword evidence="4" id="KW-0805">Transcription regulation</keyword>
<dbReference type="InterPro" id="IPR015418">
    <property type="entry name" value="Eaf6"/>
</dbReference>
<keyword evidence="6" id="KW-0804">Transcription</keyword>
<name>A0AAV0U484_9STRA</name>
<proteinExistence type="inferred from homology"/>
<reference evidence="9" key="2">
    <citation type="submission" date="2022-12" db="EMBL/GenBank/DDBJ databases">
        <authorList>
            <person name="Webb A."/>
        </authorList>
    </citation>
    <scope>NUCLEOTIDE SEQUENCE</scope>
    <source>
        <strain evidence="9">Pf2</strain>
    </source>
</reference>
<keyword evidence="5" id="KW-0175">Coiled coil</keyword>
<dbReference type="GO" id="GO:0006325">
    <property type="term" value="P:chromatin organization"/>
    <property type="evidence" value="ECO:0007669"/>
    <property type="project" value="UniProtKB-KW"/>
</dbReference>
<comment type="caution">
    <text evidence="9">The sequence shown here is derived from an EMBL/GenBank/DDBJ whole genome shotgun (WGS) entry which is preliminary data.</text>
</comment>
<reference evidence="8 10" key="1">
    <citation type="submission" date="2021-11" db="EMBL/GenBank/DDBJ databases">
        <authorList>
            <person name="Islam A."/>
            <person name="Islam S."/>
            <person name="Flora M.S."/>
            <person name="Rahman M."/>
            <person name="Ziaur R.M."/>
            <person name="Epstein J.H."/>
            <person name="Hassan M."/>
            <person name="Klassen M."/>
            <person name="Woodard K."/>
            <person name="Webb A."/>
            <person name="Webby R.J."/>
            <person name="El Zowalaty M.E."/>
        </authorList>
    </citation>
    <scope>NUCLEOTIDE SEQUENCE [LARGE SCALE GENOMIC DNA]</scope>
    <source>
        <strain evidence="8">Pf1</strain>
    </source>
</reference>
<dbReference type="EMBL" id="CANTFK010000863">
    <property type="protein sequence ID" value="CAI5731579.1"/>
    <property type="molecule type" value="Genomic_DNA"/>
</dbReference>
<gene>
    <name evidence="8" type="ORF">PFR001_LOCUS9054</name>
    <name evidence="9" type="ORF">PFR002_LOCUS6618</name>
</gene>
<evidence type="ECO:0000256" key="6">
    <source>
        <dbReference type="ARBA" id="ARBA00023163"/>
    </source>
</evidence>
<evidence type="ECO:0000313" key="8">
    <source>
        <dbReference type="EMBL" id="CAH0493968.1"/>
    </source>
</evidence>
<evidence type="ECO:0000313" key="11">
    <source>
        <dbReference type="Proteomes" id="UP001159659"/>
    </source>
</evidence>
<accession>A0AAV0U484</accession>
<evidence type="ECO:0000256" key="7">
    <source>
        <dbReference type="ARBA" id="ARBA00023242"/>
    </source>
</evidence>
<dbReference type="PANTHER" id="PTHR13476">
    <property type="entry name" value="CHROMATIN MODIFICATION-RELATED PROTEIN MEAF6"/>
    <property type="match status" value="1"/>
</dbReference>
<organism evidence="9 11">
    <name type="scientific">Peronospora farinosa</name>
    <dbReference type="NCBI Taxonomy" id="134698"/>
    <lineage>
        <taxon>Eukaryota</taxon>
        <taxon>Sar</taxon>
        <taxon>Stramenopiles</taxon>
        <taxon>Oomycota</taxon>
        <taxon>Peronosporomycetes</taxon>
        <taxon>Peronosporales</taxon>
        <taxon>Peronosporaceae</taxon>
        <taxon>Peronospora</taxon>
    </lineage>
</organism>
<evidence type="ECO:0000313" key="9">
    <source>
        <dbReference type="EMBL" id="CAI5731579.1"/>
    </source>
</evidence>
<comment type="subcellular location">
    <subcellularLocation>
        <location evidence="1">Nucleus</location>
    </subcellularLocation>
</comment>
<evidence type="ECO:0000313" key="10">
    <source>
        <dbReference type="Proteomes" id="UP001157938"/>
    </source>
</evidence>
<dbReference type="GO" id="GO:0005634">
    <property type="term" value="C:nucleus"/>
    <property type="evidence" value="ECO:0007669"/>
    <property type="project" value="UniProtKB-SubCell"/>
</dbReference>
<keyword evidence="10" id="KW-1185">Reference proteome</keyword>
<dbReference type="GO" id="GO:0000123">
    <property type="term" value="C:histone acetyltransferase complex"/>
    <property type="evidence" value="ECO:0007669"/>
    <property type="project" value="InterPro"/>
</dbReference>
<comment type="similarity">
    <text evidence="2">Belongs to the EAF6 family.</text>
</comment>
<sequence length="259" mass="28197">MLLFLNQVYADLYKTLITHDNFISDMKPNSVSNEMLTLYEAQCRAHETVLALQAQIEEEESVYFEETPHGNIIRGWDGFIDSKQPRKDANLKKIKPYTDSEHLFSSCCLYSSMASEPSIDQVDIYGSIKDENITRPRKLTVTLSVGKGTGTAGSISGVVDSAAAPHSTNAVYNGTMVPKTSKTPVTHLVTGKEAAASSYQNSKASKLMKRKREAEAAAAVTARLHETVSTNMPTINAVTTSTTTTVAVQPPASDFLDVL</sequence>
<evidence type="ECO:0000256" key="2">
    <source>
        <dbReference type="ARBA" id="ARBA00010916"/>
    </source>
</evidence>
<keyword evidence="7" id="KW-0539">Nucleus</keyword>